<gene>
    <name evidence="1" type="ORF">JTE90_002713</name>
</gene>
<reference evidence="1 2" key="1">
    <citation type="journal article" date="2022" name="Nat. Ecol. Evol.">
        <title>A masculinizing supergene underlies an exaggerated male reproductive morph in a spider.</title>
        <authorList>
            <person name="Hendrickx F."/>
            <person name="De Corte Z."/>
            <person name="Sonet G."/>
            <person name="Van Belleghem S.M."/>
            <person name="Kostlbacher S."/>
            <person name="Vangestel C."/>
        </authorList>
    </citation>
    <scope>NUCLEOTIDE SEQUENCE [LARGE SCALE GENOMIC DNA]</scope>
    <source>
        <strain evidence="1">W744_W776</strain>
    </source>
</reference>
<protein>
    <submittedName>
        <fullName evidence="1">Uncharacterized protein</fullName>
    </submittedName>
</protein>
<comment type="caution">
    <text evidence="1">The sequence shown here is derived from an EMBL/GenBank/DDBJ whole genome shotgun (WGS) entry which is preliminary data.</text>
</comment>
<evidence type="ECO:0000313" key="1">
    <source>
        <dbReference type="EMBL" id="KAG8201037.1"/>
    </source>
</evidence>
<evidence type="ECO:0000313" key="2">
    <source>
        <dbReference type="Proteomes" id="UP000827092"/>
    </source>
</evidence>
<dbReference type="Proteomes" id="UP000827092">
    <property type="component" value="Unassembled WGS sequence"/>
</dbReference>
<proteinExistence type="predicted"/>
<accession>A0AAV6VWS0</accession>
<sequence length="67" mass="7270">MVGLDSLSISYSGDPIGWTDRFGFTPESLSVSHEFVIEYPSLGKLEDAVVGKVVSKSTWCVMNVCVV</sequence>
<keyword evidence="2" id="KW-1185">Reference proteome</keyword>
<name>A0AAV6VWS0_9ARAC</name>
<organism evidence="1 2">
    <name type="scientific">Oedothorax gibbosus</name>
    <dbReference type="NCBI Taxonomy" id="931172"/>
    <lineage>
        <taxon>Eukaryota</taxon>
        <taxon>Metazoa</taxon>
        <taxon>Ecdysozoa</taxon>
        <taxon>Arthropoda</taxon>
        <taxon>Chelicerata</taxon>
        <taxon>Arachnida</taxon>
        <taxon>Araneae</taxon>
        <taxon>Araneomorphae</taxon>
        <taxon>Entelegynae</taxon>
        <taxon>Araneoidea</taxon>
        <taxon>Linyphiidae</taxon>
        <taxon>Erigoninae</taxon>
        <taxon>Oedothorax</taxon>
    </lineage>
</organism>
<dbReference type="EMBL" id="JAFNEN010000009">
    <property type="protein sequence ID" value="KAG8201037.1"/>
    <property type="molecule type" value="Genomic_DNA"/>
</dbReference>
<dbReference type="AlphaFoldDB" id="A0AAV6VWS0"/>